<evidence type="ECO:0000313" key="13">
    <source>
        <dbReference type="Proteomes" id="UP000694389"/>
    </source>
</evidence>
<dbReference type="Pfam" id="PF02140">
    <property type="entry name" value="SUEL_Lectin"/>
    <property type="match status" value="2"/>
</dbReference>
<feature type="domain" description="SUEL-type lectin" evidence="11">
    <location>
        <begin position="222"/>
        <end position="314"/>
    </location>
</feature>
<keyword evidence="8 10" id="KW-0472">Membrane</keyword>
<reference evidence="12" key="2">
    <citation type="submission" date="2025-09" db="UniProtKB">
        <authorList>
            <consortium name="Ensembl"/>
        </authorList>
    </citation>
    <scope>IDENTIFICATION</scope>
</reference>
<dbReference type="Gene3D" id="2.60.120.740">
    <property type="match status" value="2"/>
</dbReference>
<dbReference type="CDD" id="cd22829">
    <property type="entry name" value="Gal_Rha_Lectin_EVA1_EVA1C_rpt2"/>
    <property type="match status" value="1"/>
</dbReference>
<evidence type="ECO:0000259" key="11">
    <source>
        <dbReference type="PROSITE" id="PS50228"/>
    </source>
</evidence>
<name>A0A8C4NRZ8_DICLA</name>
<dbReference type="CDD" id="cd22828">
    <property type="entry name" value="Gal_Rha_Lectin_EVA1_EVA1C_rpt1"/>
    <property type="match status" value="1"/>
</dbReference>
<dbReference type="FunFam" id="2.60.120.740:FF:000003">
    <property type="entry name" value="Protein eva-1 homolog C"/>
    <property type="match status" value="1"/>
</dbReference>
<reference evidence="12" key="1">
    <citation type="submission" date="2025-08" db="UniProtKB">
        <authorList>
            <consortium name="Ensembl"/>
        </authorList>
    </citation>
    <scope>IDENTIFICATION</scope>
</reference>
<organism evidence="12 13">
    <name type="scientific">Dicentrarchus labrax</name>
    <name type="common">European seabass</name>
    <name type="synonym">Morone labrax</name>
    <dbReference type="NCBI Taxonomy" id="13489"/>
    <lineage>
        <taxon>Eukaryota</taxon>
        <taxon>Metazoa</taxon>
        <taxon>Chordata</taxon>
        <taxon>Craniata</taxon>
        <taxon>Vertebrata</taxon>
        <taxon>Euteleostomi</taxon>
        <taxon>Actinopterygii</taxon>
        <taxon>Neopterygii</taxon>
        <taxon>Teleostei</taxon>
        <taxon>Neoteleostei</taxon>
        <taxon>Acanthomorphata</taxon>
        <taxon>Eupercaria</taxon>
        <taxon>Moronidae</taxon>
        <taxon>Dicentrarchus</taxon>
    </lineage>
</organism>
<dbReference type="Pfam" id="PF14851">
    <property type="entry name" value="FAM176"/>
    <property type="match status" value="1"/>
</dbReference>
<feature type="region of interest" description="Disordered" evidence="9">
    <location>
        <begin position="414"/>
        <end position="461"/>
    </location>
</feature>
<feature type="transmembrane region" description="Helical" evidence="10">
    <location>
        <begin position="380"/>
        <end position="402"/>
    </location>
</feature>
<proteinExistence type="inferred from homology"/>
<dbReference type="GeneTree" id="ENSGT00940000162103"/>
<comment type="similarity">
    <text evidence="2">Belongs to the EVA1 family.</text>
</comment>
<keyword evidence="3" id="KW-0348">Hemagglutinin</keyword>
<feature type="domain" description="SUEL-type lectin" evidence="11">
    <location>
        <begin position="52"/>
        <end position="143"/>
    </location>
</feature>
<evidence type="ECO:0000256" key="10">
    <source>
        <dbReference type="SAM" id="Phobius"/>
    </source>
</evidence>
<evidence type="ECO:0000256" key="7">
    <source>
        <dbReference type="ARBA" id="ARBA00022989"/>
    </source>
</evidence>
<evidence type="ECO:0000256" key="9">
    <source>
        <dbReference type="SAM" id="MobiDB-lite"/>
    </source>
</evidence>
<dbReference type="AlphaFoldDB" id="A0A8C4NRZ8"/>
<dbReference type="InterPro" id="IPR039500">
    <property type="entry name" value="EVA1_dom"/>
</dbReference>
<evidence type="ECO:0000256" key="3">
    <source>
        <dbReference type="ARBA" id="ARBA00022546"/>
    </source>
</evidence>
<dbReference type="PROSITE" id="PS50228">
    <property type="entry name" value="SUEL_LECTIN"/>
    <property type="match status" value="2"/>
</dbReference>
<feature type="region of interest" description="Disordered" evidence="9">
    <location>
        <begin position="331"/>
        <end position="361"/>
    </location>
</feature>
<sequence length="505" mass="56646">MRVMSWTRPCHGLDWSHSLFYLTLLLWTRRMNGLADFSNYLSRIITSHSAHACDGQPLRLHCPRHSTISIQSAFYGSGEVRLCRADPPLRAHNHSCSAFTALQKLLSECQSHRDCQLPVNHLLFGKDPCPGTAKYLHVDYKCKPSEFSSSIPVCPDLFSTLLLPVSLAQPKFIWWLIKGLATQLNTKTPSPNPTSLPLPSSASPLNHYCFSPHSAEHKRHVVCEGEMMTLRCKPPRVLNIYAAVYGRSLGQTDTCPSHLTRPPPFECLNHEAIHLVSKSCYSKQKCVVAVSNQTFRDPCFPGTRKYLNVVYSCVPQTLLKEADPYIFSSTSSPTVDTVKAAPPTDLEEPFPKGSKRPDNSGAMMSNSLLTYAYIKEHSEMAALLFTSSVCIGLLFTLLAVSVRVTCRGRQLRDHRLAPQSRSQAGNCQEDADEDDEDEEEEDDDDDDDEEGTESSLISAAERKAMYDWEEVTYVSEAAERAERIERREMVIQEIWMNAYLNGSSC</sequence>
<keyword evidence="7 10" id="KW-1133">Transmembrane helix</keyword>
<protein>
    <submittedName>
        <fullName evidence="12">Eva-1 homolog C (C. elegans)</fullName>
    </submittedName>
</protein>
<evidence type="ECO:0000256" key="1">
    <source>
        <dbReference type="ARBA" id="ARBA00004167"/>
    </source>
</evidence>
<dbReference type="InterPro" id="IPR043159">
    <property type="entry name" value="Lectin_gal-bd_sf"/>
</dbReference>
<gene>
    <name evidence="12" type="primary">eva1c</name>
</gene>
<dbReference type="Proteomes" id="UP000694389">
    <property type="component" value="Unassembled WGS sequence"/>
</dbReference>
<evidence type="ECO:0000256" key="6">
    <source>
        <dbReference type="ARBA" id="ARBA00022737"/>
    </source>
</evidence>
<evidence type="ECO:0000313" key="12">
    <source>
        <dbReference type="Ensembl" id="ENSDLAP00005043058.2"/>
    </source>
</evidence>
<comment type="subcellular location">
    <subcellularLocation>
        <location evidence="1">Membrane</location>
        <topology evidence="1">Single-pass membrane protein</topology>
    </subcellularLocation>
</comment>
<keyword evidence="13" id="KW-1185">Reference proteome</keyword>
<dbReference type="PANTHER" id="PTHR46780">
    <property type="entry name" value="PROTEIN EVA-1"/>
    <property type="match status" value="1"/>
</dbReference>
<evidence type="ECO:0000256" key="2">
    <source>
        <dbReference type="ARBA" id="ARBA00006023"/>
    </source>
</evidence>
<keyword evidence="4 10" id="KW-0812">Transmembrane</keyword>
<evidence type="ECO:0000256" key="4">
    <source>
        <dbReference type="ARBA" id="ARBA00022692"/>
    </source>
</evidence>
<evidence type="ECO:0000256" key="5">
    <source>
        <dbReference type="ARBA" id="ARBA00022734"/>
    </source>
</evidence>
<dbReference type="GO" id="GO:0030246">
    <property type="term" value="F:carbohydrate binding"/>
    <property type="evidence" value="ECO:0007669"/>
    <property type="project" value="UniProtKB-KW"/>
</dbReference>
<keyword evidence="6" id="KW-0677">Repeat</keyword>
<dbReference type="GO" id="GO:0016020">
    <property type="term" value="C:membrane"/>
    <property type="evidence" value="ECO:0007669"/>
    <property type="project" value="UniProtKB-SubCell"/>
</dbReference>
<dbReference type="Ensembl" id="ENSDLAT00005046004.2">
    <property type="protein sequence ID" value="ENSDLAP00005043058.2"/>
    <property type="gene ID" value="ENSDLAG00005019211.2"/>
</dbReference>
<dbReference type="InterPro" id="IPR000922">
    <property type="entry name" value="Lectin_gal-bd_dom"/>
</dbReference>
<feature type="compositionally biased region" description="Acidic residues" evidence="9">
    <location>
        <begin position="429"/>
        <end position="452"/>
    </location>
</feature>
<keyword evidence="5" id="KW-0430">Lectin</keyword>
<evidence type="ECO:0000256" key="8">
    <source>
        <dbReference type="ARBA" id="ARBA00023136"/>
    </source>
</evidence>
<accession>A0A8C4NRZ8</accession>